<evidence type="ECO:0000313" key="1">
    <source>
        <dbReference type="EMBL" id="TWG02964.1"/>
    </source>
</evidence>
<evidence type="ECO:0000313" key="2">
    <source>
        <dbReference type="EMBL" id="WSC15943.1"/>
    </source>
</evidence>
<dbReference type="PANTHER" id="PTHR28152">
    <property type="entry name" value="HYDROXYACYL-THIOESTER DEHYDRATASE TYPE 2, MITOCHONDRIAL"/>
    <property type="match status" value="1"/>
</dbReference>
<dbReference type="SUPFAM" id="SSF54637">
    <property type="entry name" value="Thioesterase/thiol ester dehydrase-isomerase"/>
    <property type="match status" value="1"/>
</dbReference>
<accession>A0A561UUC0</accession>
<dbReference type="PANTHER" id="PTHR28152:SF1">
    <property type="entry name" value="HYDROXYACYL-THIOESTER DEHYDRATASE TYPE 2, MITOCHONDRIAL"/>
    <property type="match status" value="1"/>
</dbReference>
<dbReference type="OrthoDB" id="7183822at2"/>
<organism evidence="1 3">
    <name type="scientific">Streptomyces brevispora</name>
    <dbReference type="NCBI Taxonomy" id="887462"/>
    <lineage>
        <taxon>Bacteria</taxon>
        <taxon>Bacillati</taxon>
        <taxon>Actinomycetota</taxon>
        <taxon>Actinomycetes</taxon>
        <taxon>Kitasatosporales</taxon>
        <taxon>Streptomycetaceae</taxon>
        <taxon>Streptomyces</taxon>
    </lineage>
</organism>
<dbReference type="InterPro" id="IPR029069">
    <property type="entry name" value="HotDog_dom_sf"/>
</dbReference>
<dbReference type="RefSeq" id="WP_145763383.1">
    <property type="nucleotide sequence ID" value="NZ_CP109114.1"/>
</dbReference>
<reference evidence="2 4" key="2">
    <citation type="submission" date="2022-10" db="EMBL/GenBank/DDBJ databases">
        <title>The complete genomes of actinobacterial strains from the NBC collection.</title>
        <authorList>
            <person name="Joergensen T.S."/>
            <person name="Alvarez Arevalo M."/>
            <person name="Sterndorff E.B."/>
            <person name="Faurdal D."/>
            <person name="Vuksanovic O."/>
            <person name="Mourched A.-S."/>
            <person name="Charusanti P."/>
            <person name="Shaw S."/>
            <person name="Blin K."/>
            <person name="Weber T."/>
        </authorList>
    </citation>
    <scope>NUCLEOTIDE SEQUENCE [LARGE SCALE GENOMIC DNA]</scope>
    <source>
        <strain evidence="2 4">NBC 01769</strain>
    </source>
</reference>
<dbReference type="Proteomes" id="UP000318186">
    <property type="component" value="Unassembled WGS sequence"/>
</dbReference>
<protein>
    <submittedName>
        <fullName evidence="1">3-methylfumaryl-CoA hydratase</fullName>
    </submittedName>
</protein>
<sequence>MPLTADELAAHVDSWAPTALVRKDDLSPGPAAAFAALLGRPEDGPAAGDPLPPLWHWLHFLEWVPQQDLGPDGHPLHGHFLPPIPDRRRMFAGGRYEVSRPLLTGVRTRRTSSLGTVSVKQGSAGPLLFTTVRYEYAQEGHVCAVEEQDIVYRSGSAPAVPTALTASEEPESKESWQLPLVPDPVSLFRFSALTANAHRIHYDAPYARETEGHAALVVHGPLLALLMLELARRNEPRTVRNFSFRLRSPVYTGEPLLAHGTPDGDRAALRVSTGRADRHSTGEVTFA</sequence>
<dbReference type="EMBL" id="CP109114">
    <property type="protein sequence ID" value="WSC15943.1"/>
    <property type="molecule type" value="Genomic_DNA"/>
</dbReference>
<dbReference type="Gene3D" id="3.10.129.10">
    <property type="entry name" value="Hotdog Thioesterase"/>
    <property type="match status" value="2"/>
</dbReference>
<evidence type="ECO:0000313" key="4">
    <source>
        <dbReference type="Proteomes" id="UP001330827"/>
    </source>
</evidence>
<keyword evidence="4" id="KW-1185">Reference proteome</keyword>
<dbReference type="AlphaFoldDB" id="A0A561UUC0"/>
<evidence type="ECO:0000313" key="3">
    <source>
        <dbReference type="Proteomes" id="UP000318186"/>
    </source>
</evidence>
<reference evidence="1 3" key="1">
    <citation type="submission" date="2019-06" db="EMBL/GenBank/DDBJ databases">
        <title>Sequencing the genomes of 1000 actinobacteria strains.</title>
        <authorList>
            <person name="Klenk H.-P."/>
        </authorList>
    </citation>
    <scope>NUCLEOTIDE SEQUENCE [LARGE SCALE GENOMIC DNA]</scope>
    <source>
        <strain evidence="1 3">DSM 42059</strain>
    </source>
</reference>
<proteinExistence type="predicted"/>
<gene>
    <name evidence="1" type="ORF">FHX80_111376</name>
    <name evidence="2" type="ORF">OIE64_26020</name>
</gene>
<dbReference type="Proteomes" id="UP001330827">
    <property type="component" value="Chromosome"/>
</dbReference>
<dbReference type="InterPro" id="IPR052741">
    <property type="entry name" value="Mitochondrial_HTD2"/>
</dbReference>
<name>A0A561UUC0_9ACTN</name>
<dbReference type="GO" id="GO:0019171">
    <property type="term" value="F:(3R)-hydroxyacyl-[acyl-carrier-protein] dehydratase activity"/>
    <property type="evidence" value="ECO:0007669"/>
    <property type="project" value="TreeGrafter"/>
</dbReference>
<dbReference type="EMBL" id="VIWW01000001">
    <property type="protein sequence ID" value="TWG02964.1"/>
    <property type="molecule type" value="Genomic_DNA"/>
</dbReference>